<name>A0ABP5GKQ5_9ACTN</name>
<evidence type="ECO:0000313" key="1">
    <source>
        <dbReference type="EMBL" id="GAA2049464.1"/>
    </source>
</evidence>
<gene>
    <name evidence="1" type="ORF">GCM10009757_20370</name>
</gene>
<accession>A0ABP5GKQ5</accession>
<sequence>MSERYSTFKAPRGGIMTTEVGAITGELELHTAADENGLLALRIRYAGADEWYTIEGSPYQLHDARDADVLHTILIEMLHRPQP</sequence>
<dbReference type="RefSeq" id="WP_019431553.1">
    <property type="nucleotide sequence ID" value="NZ_BAAANQ010000003.1"/>
</dbReference>
<protein>
    <submittedName>
        <fullName evidence="1">Uncharacterized protein</fullName>
    </submittedName>
</protein>
<reference evidence="2" key="1">
    <citation type="journal article" date="2019" name="Int. J. Syst. Evol. Microbiol.">
        <title>The Global Catalogue of Microorganisms (GCM) 10K type strain sequencing project: providing services to taxonomists for standard genome sequencing and annotation.</title>
        <authorList>
            <consortium name="The Broad Institute Genomics Platform"/>
            <consortium name="The Broad Institute Genome Sequencing Center for Infectious Disease"/>
            <person name="Wu L."/>
            <person name="Ma J."/>
        </authorList>
    </citation>
    <scope>NUCLEOTIDE SEQUENCE [LARGE SCALE GENOMIC DNA]</scope>
    <source>
        <strain evidence="2">JCM 14549</strain>
    </source>
</reference>
<evidence type="ECO:0000313" key="2">
    <source>
        <dbReference type="Proteomes" id="UP001403094"/>
    </source>
</evidence>
<keyword evidence="2" id="KW-1185">Reference proteome</keyword>
<proteinExistence type="predicted"/>
<comment type="caution">
    <text evidence="1">The sequence shown here is derived from an EMBL/GenBank/DDBJ whole genome shotgun (WGS) entry which is preliminary data.</text>
</comment>
<dbReference type="EMBL" id="BAAANQ010000003">
    <property type="protein sequence ID" value="GAA2049464.1"/>
    <property type="molecule type" value="Genomic_DNA"/>
</dbReference>
<dbReference type="Proteomes" id="UP001403094">
    <property type="component" value="Unassembled WGS sequence"/>
</dbReference>
<organism evidence="1 2">
    <name type="scientific">Streptomyces cheonanensis</name>
    <dbReference type="NCBI Taxonomy" id="312720"/>
    <lineage>
        <taxon>Bacteria</taxon>
        <taxon>Bacillati</taxon>
        <taxon>Actinomycetota</taxon>
        <taxon>Actinomycetes</taxon>
        <taxon>Kitasatosporales</taxon>
        <taxon>Streptomycetaceae</taxon>
        <taxon>Streptomyces</taxon>
    </lineage>
</organism>